<proteinExistence type="predicted"/>
<organism evidence="1">
    <name type="scientific">marine sediment metagenome</name>
    <dbReference type="NCBI Taxonomy" id="412755"/>
    <lineage>
        <taxon>unclassified sequences</taxon>
        <taxon>metagenomes</taxon>
        <taxon>ecological metagenomes</taxon>
    </lineage>
</organism>
<dbReference type="EMBL" id="BARU01047006">
    <property type="protein sequence ID" value="GAH95559.1"/>
    <property type="molecule type" value="Genomic_DNA"/>
</dbReference>
<feature type="non-terminal residue" evidence="1">
    <location>
        <position position="1"/>
    </location>
</feature>
<evidence type="ECO:0000313" key="1">
    <source>
        <dbReference type="EMBL" id="GAH95559.1"/>
    </source>
</evidence>
<accession>X1KZF3</accession>
<sequence>RTICIIRFNYFYYGIYSISVYANKSYRATAFNTFYFDVTSGLSFKSDEIEGLDHGIYRGDTLEINLTVSSTRNNNDFLNLYSDSDSFSVDNKNIIINGKTDTKFPINITANSNANLG</sequence>
<feature type="non-terminal residue" evidence="1">
    <location>
        <position position="117"/>
    </location>
</feature>
<comment type="caution">
    <text evidence="1">The sequence shown here is derived from an EMBL/GenBank/DDBJ whole genome shotgun (WGS) entry which is preliminary data.</text>
</comment>
<gene>
    <name evidence="1" type="ORF">S03H2_70638</name>
</gene>
<name>X1KZF3_9ZZZZ</name>
<protein>
    <submittedName>
        <fullName evidence="1">Uncharacterized protein</fullName>
    </submittedName>
</protein>
<dbReference type="AlphaFoldDB" id="X1KZF3"/>
<reference evidence="1" key="1">
    <citation type="journal article" date="2014" name="Front. Microbiol.">
        <title>High frequency of phylogenetically diverse reductive dehalogenase-homologous genes in deep subseafloor sedimentary metagenomes.</title>
        <authorList>
            <person name="Kawai M."/>
            <person name="Futagami T."/>
            <person name="Toyoda A."/>
            <person name="Takaki Y."/>
            <person name="Nishi S."/>
            <person name="Hori S."/>
            <person name="Arai W."/>
            <person name="Tsubouchi T."/>
            <person name="Morono Y."/>
            <person name="Uchiyama I."/>
            <person name="Ito T."/>
            <person name="Fujiyama A."/>
            <person name="Inagaki F."/>
            <person name="Takami H."/>
        </authorList>
    </citation>
    <scope>NUCLEOTIDE SEQUENCE</scope>
    <source>
        <strain evidence="1">Expedition CK06-06</strain>
    </source>
</reference>